<dbReference type="OrthoDB" id="9800865at2"/>
<keyword evidence="10" id="KW-0479">Metal-binding</keyword>
<evidence type="ECO:0000256" key="5">
    <source>
        <dbReference type="ARBA" id="ARBA00007417"/>
    </source>
</evidence>
<evidence type="ECO:0000256" key="12">
    <source>
        <dbReference type="ARBA" id="ARBA00022857"/>
    </source>
</evidence>
<dbReference type="Proteomes" id="UP000196138">
    <property type="component" value="Chromosome"/>
</dbReference>
<dbReference type="InterPro" id="IPR016192">
    <property type="entry name" value="APOBEC/CMP_deaminase_Zn-bd"/>
</dbReference>
<dbReference type="EMBL" id="CP021455">
    <property type="protein sequence ID" value="ARU04298.1"/>
    <property type="molecule type" value="Genomic_DNA"/>
</dbReference>
<dbReference type="InterPro" id="IPR016193">
    <property type="entry name" value="Cytidine_deaminase-like"/>
</dbReference>
<evidence type="ECO:0000256" key="3">
    <source>
        <dbReference type="ARBA" id="ARBA00004910"/>
    </source>
</evidence>
<comment type="similarity">
    <text evidence="5">In the C-terminal section; belongs to the HTP reductase family.</text>
</comment>
<evidence type="ECO:0000256" key="10">
    <source>
        <dbReference type="ARBA" id="ARBA00022723"/>
    </source>
</evidence>
<dbReference type="SUPFAM" id="SSF53927">
    <property type="entry name" value="Cytidine deaminase-like"/>
    <property type="match status" value="1"/>
</dbReference>
<evidence type="ECO:0000256" key="15">
    <source>
        <dbReference type="SAM" id="MobiDB-lite"/>
    </source>
</evidence>
<dbReference type="PANTHER" id="PTHR38011">
    <property type="entry name" value="DIHYDROFOLATE REDUCTASE FAMILY PROTEIN (AFU_ORTHOLOGUE AFUA_8G06820)"/>
    <property type="match status" value="1"/>
</dbReference>
<evidence type="ECO:0000259" key="16">
    <source>
        <dbReference type="PROSITE" id="PS51747"/>
    </source>
</evidence>
<comment type="similarity">
    <text evidence="4">In the N-terminal section; belongs to the cytidine and deoxycytidylate deaminase family.</text>
</comment>
<sequence length="435" mass="44767">MPHLTTPPSPWMQRALDQAGLALGHSDPNPSVGAVIVSPAGAVLGEGHTQAVGGPHAEVMALRDAAARGHDVRGATAYVTLEPCAHHGRTGPCCEALSAAGIGRVVAALRDPNPRVAGGGFAHLVAAGVQVEVGDGAEAARELMRGFLSRMTRGRPWVRLKVAASLDGFTALPNGHSQWITGEAARADGQRWRQRASCILTGSGTLLADDPLLNVRLPGTTRQPALVIVDSQLRTPPTAQALTLGQRPVWIATAEPELHAPGHAAWLARQQALRQVLMPAHGNLSPTASPPALLDLPHRPGPRPQVDLAALLLALAAREVNEVHVEAGAGLNGALLRAGLVDEIVAYVAPTLLGSGLGWASAWGPVTDAQAATSVQSAPGVAGEPTAPPRDAASGVGQPPFFATVSAAPRGRFLDLLPLGDDLRLRLLLGAEAPG</sequence>
<feature type="domain" description="CMP/dCMP-type deaminase" evidence="16">
    <location>
        <begin position="6"/>
        <end position="132"/>
    </location>
</feature>
<feature type="region of interest" description="Disordered" evidence="15">
    <location>
        <begin position="374"/>
        <end position="398"/>
    </location>
</feature>
<dbReference type="GO" id="GO:0008703">
    <property type="term" value="F:5-amino-6-(5-phosphoribosylamino)uracil reductase activity"/>
    <property type="evidence" value="ECO:0007669"/>
    <property type="project" value="UniProtKB-EC"/>
</dbReference>
<evidence type="ECO:0000256" key="4">
    <source>
        <dbReference type="ARBA" id="ARBA00005259"/>
    </source>
</evidence>
<dbReference type="InterPro" id="IPR050765">
    <property type="entry name" value="Riboflavin_Biosynth_HTPR"/>
</dbReference>
<dbReference type="NCBIfam" id="TIGR00326">
    <property type="entry name" value="eubact_ribD"/>
    <property type="match status" value="1"/>
</dbReference>
<evidence type="ECO:0000256" key="9">
    <source>
        <dbReference type="ARBA" id="ARBA00022619"/>
    </source>
</evidence>
<evidence type="ECO:0000313" key="18">
    <source>
        <dbReference type="Proteomes" id="UP000196138"/>
    </source>
</evidence>
<dbReference type="GO" id="GO:0008835">
    <property type="term" value="F:diaminohydroxyphosphoribosylaminopyrimidine deaminase activity"/>
    <property type="evidence" value="ECO:0007669"/>
    <property type="project" value="UniProtKB-EC"/>
</dbReference>
<dbReference type="GO" id="GO:0009231">
    <property type="term" value="P:riboflavin biosynthetic process"/>
    <property type="evidence" value="ECO:0007669"/>
    <property type="project" value="UniProtKB-UniPathway"/>
</dbReference>
<evidence type="ECO:0000256" key="7">
    <source>
        <dbReference type="ARBA" id="ARBA00013173"/>
    </source>
</evidence>
<name>A0A1Y0ELL8_9BURK</name>
<evidence type="ECO:0000256" key="8">
    <source>
        <dbReference type="ARBA" id="ARBA00019930"/>
    </source>
</evidence>
<dbReference type="GO" id="GO:0008270">
    <property type="term" value="F:zinc ion binding"/>
    <property type="evidence" value="ECO:0007669"/>
    <property type="project" value="InterPro"/>
</dbReference>
<dbReference type="Gene3D" id="3.40.140.10">
    <property type="entry name" value="Cytidine Deaminase, domain 2"/>
    <property type="match status" value="1"/>
</dbReference>
<organism evidence="17 18">
    <name type="scientific">Comamonas serinivorans</name>
    <dbReference type="NCBI Taxonomy" id="1082851"/>
    <lineage>
        <taxon>Bacteria</taxon>
        <taxon>Pseudomonadati</taxon>
        <taxon>Pseudomonadota</taxon>
        <taxon>Betaproteobacteria</taxon>
        <taxon>Burkholderiales</taxon>
        <taxon>Comamonadaceae</taxon>
        <taxon>Comamonas</taxon>
    </lineage>
</organism>
<dbReference type="PANTHER" id="PTHR38011:SF7">
    <property type="entry name" value="2,5-DIAMINO-6-RIBOSYLAMINO-4(3H)-PYRIMIDINONE 5'-PHOSPHATE REDUCTASE"/>
    <property type="match status" value="1"/>
</dbReference>
<dbReference type="InterPro" id="IPR004794">
    <property type="entry name" value="Eubact_RibD"/>
</dbReference>
<dbReference type="UniPathway" id="UPA00275">
    <property type="reaction ID" value="UER00401"/>
</dbReference>
<dbReference type="Gene3D" id="3.40.430.10">
    <property type="entry name" value="Dihydrofolate Reductase, subunit A"/>
    <property type="match status" value="1"/>
</dbReference>
<keyword evidence="9" id="KW-0686">Riboflavin biosynthesis</keyword>
<keyword evidence="14" id="KW-0511">Multifunctional enzyme</keyword>
<evidence type="ECO:0000256" key="13">
    <source>
        <dbReference type="ARBA" id="ARBA00023002"/>
    </source>
</evidence>
<dbReference type="AlphaFoldDB" id="A0A1Y0ELL8"/>
<gene>
    <name evidence="17" type="ORF">CCO03_06050</name>
</gene>
<dbReference type="Pfam" id="PF01872">
    <property type="entry name" value="RibD_C"/>
    <property type="match status" value="1"/>
</dbReference>
<proteinExistence type="inferred from homology"/>
<keyword evidence="12" id="KW-0521">NADP</keyword>
<evidence type="ECO:0000256" key="2">
    <source>
        <dbReference type="ARBA" id="ARBA00004882"/>
    </source>
</evidence>
<comment type="function">
    <text evidence="1">Converts 2,5-diamino-6-(ribosylamino)-4(3h)-pyrimidinone 5'-phosphate into 5-amino-6-(ribosylamino)-2,4(1h,3h)-pyrimidinedione 5'-phosphate.</text>
</comment>
<dbReference type="RefSeq" id="WP_087278588.1">
    <property type="nucleotide sequence ID" value="NZ_CP021455.1"/>
</dbReference>
<dbReference type="PROSITE" id="PS00903">
    <property type="entry name" value="CYT_DCMP_DEAMINASES_1"/>
    <property type="match status" value="1"/>
</dbReference>
<dbReference type="KEGG" id="cser:CCO03_06050"/>
<dbReference type="InterPro" id="IPR002734">
    <property type="entry name" value="RibDG_C"/>
</dbReference>
<keyword evidence="13" id="KW-0560">Oxidoreductase</keyword>
<dbReference type="PROSITE" id="PS51747">
    <property type="entry name" value="CYT_DCMP_DEAMINASES_2"/>
    <property type="match status" value="1"/>
</dbReference>
<dbReference type="InterPro" id="IPR002125">
    <property type="entry name" value="CMP_dCMP_dom"/>
</dbReference>
<keyword evidence="18" id="KW-1185">Reference proteome</keyword>
<comment type="pathway">
    <text evidence="3">Cofactor biosynthesis; riboflavin biosynthesis; 5-amino-6-(D-ribitylamino)uracil from GTP: step 3/4.</text>
</comment>
<evidence type="ECO:0000256" key="6">
    <source>
        <dbReference type="ARBA" id="ARBA00012766"/>
    </source>
</evidence>
<evidence type="ECO:0000256" key="14">
    <source>
        <dbReference type="ARBA" id="ARBA00023268"/>
    </source>
</evidence>
<dbReference type="CDD" id="cd01284">
    <property type="entry name" value="Riboflavin_deaminase-reductase"/>
    <property type="match status" value="1"/>
</dbReference>
<protein>
    <recommendedName>
        <fullName evidence="8">Riboflavin biosynthesis protein RibD</fullName>
        <ecNumber evidence="7">1.1.1.193</ecNumber>
        <ecNumber evidence="6">3.5.4.26</ecNumber>
    </recommendedName>
</protein>
<dbReference type="InterPro" id="IPR024072">
    <property type="entry name" value="DHFR-like_dom_sf"/>
</dbReference>
<evidence type="ECO:0000256" key="1">
    <source>
        <dbReference type="ARBA" id="ARBA00002151"/>
    </source>
</evidence>
<reference evidence="17 18" key="1">
    <citation type="submission" date="2017-05" db="EMBL/GenBank/DDBJ databases">
        <authorList>
            <person name="Song R."/>
            <person name="Chenine A.L."/>
            <person name="Ruprecht R.M."/>
        </authorList>
    </citation>
    <scope>NUCLEOTIDE SEQUENCE [LARGE SCALE GENOMIC DNA]</scope>
    <source>
        <strain evidence="17 18">DSM 26136</strain>
    </source>
</reference>
<dbReference type="Pfam" id="PF00383">
    <property type="entry name" value="dCMP_cyt_deam_1"/>
    <property type="match status" value="1"/>
</dbReference>
<accession>A0A1Y0ELL8</accession>
<evidence type="ECO:0000313" key="17">
    <source>
        <dbReference type="EMBL" id="ARU04298.1"/>
    </source>
</evidence>
<dbReference type="EC" id="3.5.4.26" evidence="6"/>
<dbReference type="SUPFAM" id="SSF53597">
    <property type="entry name" value="Dihydrofolate reductase-like"/>
    <property type="match status" value="1"/>
</dbReference>
<keyword evidence="11" id="KW-0862">Zinc</keyword>
<comment type="pathway">
    <text evidence="2">Cofactor biosynthesis; riboflavin biosynthesis; 5-amino-6-(D-ribitylamino)uracil from GTP: step 2/4.</text>
</comment>
<evidence type="ECO:0000256" key="11">
    <source>
        <dbReference type="ARBA" id="ARBA00022833"/>
    </source>
</evidence>
<dbReference type="EC" id="1.1.1.193" evidence="7"/>